<dbReference type="EMBL" id="QGKV02000832">
    <property type="protein sequence ID" value="KAF3552150.1"/>
    <property type="molecule type" value="Genomic_DNA"/>
</dbReference>
<gene>
    <name evidence="5" type="ORF">DY000_02008411</name>
</gene>
<name>A0ABQ7CKA4_BRACR</name>
<evidence type="ECO:0000259" key="4">
    <source>
        <dbReference type="PROSITE" id="PS50600"/>
    </source>
</evidence>
<dbReference type="Gene3D" id="3.40.395.10">
    <property type="entry name" value="Adenoviral Proteinase, Chain A"/>
    <property type="match status" value="1"/>
</dbReference>
<keyword evidence="2" id="KW-0645">Protease</keyword>
<reference evidence="5 6" key="1">
    <citation type="journal article" date="2020" name="BMC Genomics">
        <title>Intraspecific diversification of the crop wild relative Brassica cretica Lam. using demographic model selection.</title>
        <authorList>
            <person name="Kioukis A."/>
            <person name="Michalopoulou V.A."/>
            <person name="Briers L."/>
            <person name="Pirintsos S."/>
            <person name="Studholme D.J."/>
            <person name="Pavlidis P."/>
            <person name="Sarris P.F."/>
        </authorList>
    </citation>
    <scope>NUCLEOTIDE SEQUENCE [LARGE SCALE GENOMIC DNA]</scope>
    <source>
        <strain evidence="6">cv. PFS-1207/04</strain>
    </source>
</reference>
<dbReference type="Pfam" id="PF02902">
    <property type="entry name" value="Peptidase_C48"/>
    <property type="match status" value="1"/>
</dbReference>
<dbReference type="InterPro" id="IPR003653">
    <property type="entry name" value="Peptidase_C48_C"/>
</dbReference>
<proteinExistence type="inferred from homology"/>
<sequence length="231" mass="26549">MTSEFAIQKTRPVDIGFTTFRLGQRSWLHLNAGKYDLDNQFFLDLAAYQKWVSTQLADMRRYSKKGGAYNSRLGFLTKEGRKWGVEVDKLYAPMIWNGNHWVGLCISLTDWRVLVLDLNPRLKDMAAVWGLMEAMSKMLPYLVEKVCLPLEDGAYSLDPFTVERMGGAYENHKSGDCGPVALKFMELHALANPHLRMDGLTDELVDILRKQWAMDLYKDWVVPVYVGDEMQ</sequence>
<organism evidence="5 6">
    <name type="scientific">Brassica cretica</name>
    <name type="common">Mustard</name>
    <dbReference type="NCBI Taxonomy" id="69181"/>
    <lineage>
        <taxon>Eukaryota</taxon>
        <taxon>Viridiplantae</taxon>
        <taxon>Streptophyta</taxon>
        <taxon>Embryophyta</taxon>
        <taxon>Tracheophyta</taxon>
        <taxon>Spermatophyta</taxon>
        <taxon>Magnoliopsida</taxon>
        <taxon>eudicotyledons</taxon>
        <taxon>Gunneridae</taxon>
        <taxon>Pentapetalae</taxon>
        <taxon>rosids</taxon>
        <taxon>malvids</taxon>
        <taxon>Brassicales</taxon>
        <taxon>Brassicaceae</taxon>
        <taxon>Brassiceae</taxon>
        <taxon>Brassica</taxon>
    </lineage>
</organism>
<dbReference type="PROSITE" id="PS50600">
    <property type="entry name" value="ULP_PROTEASE"/>
    <property type="match status" value="1"/>
</dbReference>
<evidence type="ECO:0000313" key="6">
    <source>
        <dbReference type="Proteomes" id="UP000266723"/>
    </source>
</evidence>
<comment type="caution">
    <text evidence="5">The sequence shown here is derived from an EMBL/GenBank/DDBJ whole genome shotgun (WGS) entry which is preliminary data.</text>
</comment>
<dbReference type="Proteomes" id="UP000266723">
    <property type="component" value="Unassembled WGS sequence"/>
</dbReference>
<evidence type="ECO:0000256" key="3">
    <source>
        <dbReference type="ARBA" id="ARBA00022801"/>
    </source>
</evidence>
<feature type="domain" description="Ubiquitin-like protease family profile" evidence="4">
    <location>
        <begin position="1"/>
        <end position="188"/>
    </location>
</feature>
<keyword evidence="3" id="KW-0378">Hydrolase</keyword>
<dbReference type="InterPro" id="IPR038765">
    <property type="entry name" value="Papain-like_cys_pep_sf"/>
</dbReference>
<accession>A0ABQ7CKA4</accession>
<evidence type="ECO:0000313" key="5">
    <source>
        <dbReference type="EMBL" id="KAF3552150.1"/>
    </source>
</evidence>
<evidence type="ECO:0000256" key="2">
    <source>
        <dbReference type="ARBA" id="ARBA00022670"/>
    </source>
</evidence>
<protein>
    <recommendedName>
        <fullName evidence="4">Ubiquitin-like protease family profile domain-containing protein</fullName>
    </recommendedName>
</protein>
<evidence type="ECO:0000256" key="1">
    <source>
        <dbReference type="ARBA" id="ARBA00005234"/>
    </source>
</evidence>
<keyword evidence="6" id="KW-1185">Reference proteome</keyword>
<comment type="similarity">
    <text evidence="1">Belongs to the peptidase C48 family.</text>
</comment>
<dbReference type="SUPFAM" id="SSF54001">
    <property type="entry name" value="Cysteine proteinases"/>
    <property type="match status" value="1"/>
</dbReference>